<keyword evidence="2" id="KW-1185">Reference proteome</keyword>
<sequence>MVISNELSEMAELPMRNYLCRNYDICLNKAAQANTVFGCEGCRKFVRAEKQELTSEELGGMLCLWGSVFESRISIH</sequence>
<dbReference type="AlphaFoldDB" id="A0A975BUJ1"/>
<dbReference type="KEGG" id="dmm:dnm_080720"/>
<accession>A0A975BUJ1</accession>
<dbReference type="Proteomes" id="UP000663722">
    <property type="component" value="Chromosome"/>
</dbReference>
<dbReference type="EMBL" id="CP061800">
    <property type="protein sequence ID" value="QTA91999.1"/>
    <property type="molecule type" value="Genomic_DNA"/>
</dbReference>
<gene>
    <name evidence="1" type="ORF">dnm_080720</name>
</gene>
<proteinExistence type="predicted"/>
<protein>
    <submittedName>
        <fullName evidence="1">Uncharacterized protein</fullName>
    </submittedName>
</protein>
<organism evidence="1 2">
    <name type="scientific">Desulfonema magnum</name>
    <dbReference type="NCBI Taxonomy" id="45655"/>
    <lineage>
        <taxon>Bacteria</taxon>
        <taxon>Pseudomonadati</taxon>
        <taxon>Thermodesulfobacteriota</taxon>
        <taxon>Desulfobacteria</taxon>
        <taxon>Desulfobacterales</taxon>
        <taxon>Desulfococcaceae</taxon>
        <taxon>Desulfonema</taxon>
    </lineage>
</organism>
<evidence type="ECO:0000313" key="1">
    <source>
        <dbReference type="EMBL" id="QTA91999.1"/>
    </source>
</evidence>
<name>A0A975BUJ1_9BACT</name>
<evidence type="ECO:0000313" key="2">
    <source>
        <dbReference type="Proteomes" id="UP000663722"/>
    </source>
</evidence>
<reference evidence="1" key="1">
    <citation type="journal article" date="2021" name="Microb. Physiol.">
        <title>Proteogenomic Insights into the Physiology of Marine, Sulfate-Reducing, Filamentous Desulfonema limicola and Desulfonema magnum.</title>
        <authorList>
            <person name="Schnaars V."/>
            <person name="Wohlbrand L."/>
            <person name="Scheve S."/>
            <person name="Hinrichs C."/>
            <person name="Reinhardt R."/>
            <person name="Rabus R."/>
        </authorList>
    </citation>
    <scope>NUCLEOTIDE SEQUENCE</scope>
    <source>
        <strain evidence="1">4be13</strain>
    </source>
</reference>